<dbReference type="EMBL" id="FOFU01000010">
    <property type="protein sequence ID" value="SEQ76405.1"/>
    <property type="molecule type" value="Genomic_DNA"/>
</dbReference>
<keyword evidence="2" id="KW-1185">Reference proteome</keyword>
<gene>
    <name evidence="1" type="ORF">SAMN04487977_11054</name>
</gene>
<dbReference type="AlphaFoldDB" id="A0A1H9IPT5"/>
<sequence>MSKMYVEPSEYFTESMRKILEEGNKSNNKSIKKDLKSQRRIKKSQRKDLCLVVV</sequence>
<dbReference type="RefSeq" id="WP_177177765.1">
    <property type="nucleotide sequence ID" value="NZ_FOFU01000010.1"/>
</dbReference>
<protein>
    <submittedName>
        <fullName evidence="1">Uncharacterized protein</fullName>
    </submittedName>
</protein>
<organism evidence="1 2">
    <name type="scientific">Treponema bryantii</name>
    <dbReference type="NCBI Taxonomy" id="163"/>
    <lineage>
        <taxon>Bacteria</taxon>
        <taxon>Pseudomonadati</taxon>
        <taxon>Spirochaetota</taxon>
        <taxon>Spirochaetia</taxon>
        <taxon>Spirochaetales</taxon>
        <taxon>Treponemataceae</taxon>
        <taxon>Treponema</taxon>
    </lineage>
</organism>
<accession>A0A1H9IPT5</accession>
<evidence type="ECO:0000313" key="1">
    <source>
        <dbReference type="EMBL" id="SEQ76405.1"/>
    </source>
</evidence>
<proteinExistence type="predicted"/>
<reference evidence="1 2" key="1">
    <citation type="submission" date="2016-10" db="EMBL/GenBank/DDBJ databases">
        <authorList>
            <person name="de Groot N.N."/>
        </authorList>
    </citation>
    <scope>NUCLEOTIDE SEQUENCE [LARGE SCALE GENOMIC DNA]</scope>
    <source>
        <strain evidence="1 2">B25</strain>
    </source>
</reference>
<evidence type="ECO:0000313" key="2">
    <source>
        <dbReference type="Proteomes" id="UP000182360"/>
    </source>
</evidence>
<dbReference type="Proteomes" id="UP000182360">
    <property type="component" value="Unassembled WGS sequence"/>
</dbReference>
<name>A0A1H9IPT5_9SPIR</name>